<evidence type="ECO:0000256" key="8">
    <source>
        <dbReference type="RuleBase" id="RU004106"/>
    </source>
</evidence>
<keyword evidence="4 10" id="KW-0028">Amino-acid biosynthesis</keyword>
<dbReference type="Proteomes" id="UP001281761">
    <property type="component" value="Unassembled WGS sequence"/>
</dbReference>
<evidence type="ECO:0000256" key="6">
    <source>
        <dbReference type="ARBA" id="ARBA00022898"/>
    </source>
</evidence>
<keyword evidence="5 10" id="KW-0808">Transferase</keyword>
<dbReference type="InterPro" id="IPR018300">
    <property type="entry name" value="Aminotrans_IV_CS"/>
</dbReference>
<comment type="catalytic activity">
    <reaction evidence="10">
        <text>L-valine + 2-oxoglutarate = 3-methyl-2-oxobutanoate + L-glutamate</text>
        <dbReference type="Rhea" id="RHEA:24813"/>
        <dbReference type="ChEBI" id="CHEBI:11851"/>
        <dbReference type="ChEBI" id="CHEBI:16810"/>
        <dbReference type="ChEBI" id="CHEBI:29985"/>
        <dbReference type="ChEBI" id="CHEBI:57762"/>
        <dbReference type="EC" id="2.6.1.42"/>
    </reaction>
</comment>
<evidence type="ECO:0000313" key="12">
    <source>
        <dbReference type="Proteomes" id="UP001281761"/>
    </source>
</evidence>
<dbReference type="Gene3D" id="3.30.470.10">
    <property type="match status" value="1"/>
</dbReference>
<dbReference type="InterPro" id="IPR033939">
    <property type="entry name" value="BCAT_family"/>
</dbReference>
<dbReference type="InterPro" id="IPR043131">
    <property type="entry name" value="BCAT-like_N"/>
</dbReference>
<evidence type="ECO:0000256" key="5">
    <source>
        <dbReference type="ARBA" id="ARBA00022679"/>
    </source>
</evidence>
<evidence type="ECO:0000256" key="4">
    <source>
        <dbReference type="ARBA" id="ARBA00022605"/>
    </source>
</evidence>
<reference evidence="11 12" key="1">
    <citation type="journal article" date="2022" name="bioRxiv">
        <title>Genomics of Preaxostyla Flagellates Illuminates Evolutionary Transitions and the Path Towards Mitochondrial Loss.</title>
        <authorList>
            <person name="Novak L.V.F."/>
            <person name="Treitli S.C."/>
            <person name="Pyrih J."/>
            <person name="Halakuc P."/>
            <person name="Pipaliya S.V."/>
            <person name="Vacek V."/>
            <person name="Brzon O."/>
            <person name="Soukal P."/>
            <person name="Eme L."/>
            <person name="Dacks J.B."/>
            <person name="Karnkowska A."/>
            <person name="Elias M."/>
            <person name="Hampl V."/>
        </authorList>
    </citation>
    <scope>NUCLEOTIDE SEQUENCE [LARGE SCALE GENOMIC DNA]</scope>
    <source>
        <strain evidence="11">NAU3</strain>
        <tissue evidence="11">Gut</tissue>
    </source>
</reference>
<evidence type="ECO:0000256" key="3">
    <source>
        <dbReference type="ARBA" id="ARBA00022576"/>
    </source>
</evidence>
<dbReference type="GO" id="GO:0004084">
    <property type="term" value="F:branched-chain-amino-acid transaminase activity"/>
    <property type="evidence" value="ECO:0007669"/>
    <property type="project" value="UniProtKB-EC"/>
</dbReference>
<comment type="similarity">
    <text evidence="2 8">Belongs to the class-IV pyridoxal-phosphate-dependent aminotransferase family.</text>
</comment>
<name>A0ABQ9Y6E6_9EUKA</name>
<evidence type="ECO:0000256" key="1">
    <source>
        <dbReference type="ARBA" id="ARBA00001933"/>
    </source>
</evidence>
<dbReference type="InterPro" id="IPR043132">
    <property type="entry name" value="BCAT-like_C"/>
</dbReference>
<dbReference type="NCBIfam" id="NF009897">
    <property type="entry name" value="PRK13357.1"/>
    <property type="match status" value="1"/>
</dbReference>
<evidence type="ECO:0000256" key="2">
    <source>
        <dbReference type="ARBA" id="ARBA00009320"/>
    </source>
</evidence>
<comment type="caution">
    <text evidence="11">The sequence shown here is derived from an EMBL/GenBank/DDBJ whole genome shotgun (WGS) entry which is preliminary data.</text>
</comment>
<sequence>MEFKYELVPEAERNPVIQDVLKVPFGKVFTDHMFVMHYRNGAWEQGAITKLAPLPVHPGSIVLHYGQELFEGAKCFKMKNGKFGLFRIDQNIARLNNGCRKLKMPEVPAEVQDKAIRELIKVDQRHIPTQDGCSLYIRPFIFGDEAGLGVRPSSSYTYCVLLCPVGAYYPEGFKPTKIYSDDIYARSADRGTGDVKCGGNYAASLGGGALAHQHGCSQFLWLDGQHHKYVEEVGAMNVFFVKNGIAYTCPLNGTILPGITRKSAIELLKDSGIEVREEALAIDDVVASIQNGTLTEIFGTGTAASVCPVSELKFKETNCVLNKGTPLEGKIGPITQKLYDLIIGIQRGTVEDKKGWISYVE</sequence>
<keyword evidence="7 10" id="KW-0100">Branched-chain amino acid biosynthesis</keyword>
<accession>A0ABQ9Y6E6</accession>
<dbReference type="CDD" id="cd01557">
    <property type="entry name" value="BCAT_beta_family"/>
    <property type="match status" value="1"/>
</dbReference>
<dbReference type="InterPro" id="IPR001544">
    <property type="entry name" value="Aminotrans_IV"/>
</dbReference>
<dbReference type="PANTHER" id="PTHR11825:SF44">
    <property type="entry name" value="BRANCHED-CHAIN-AMINO-ACID AMINOTRANSFERASE"/>
    <property type="match status" value="1"/>
</dbReference>
<evidence type="ECO:0000313" key="11">
    <source>
        <dbReference type="EMBL" id="KAK2959336.1"/>
    </source>
</evidence>
<evidence type="ECO:0000256" key="10">
    <source>
        <dbReference type="RuleBase" id="RU004517"/>
    </source>
</evidence>
<gene>
    <name evidence="11" type="ORF">BLNAU_5645</name>
</gene>
<dbReference type="EMBL" id="JARBJD010000030">
    <property type="protein sequence ID" value="KAK2959336.1"/>
    <property type="molecule type" value="Genomic_DNA"/>
</dbReference>
<dbReference type="PANTHER" id="PTHR11825">
    <property type="entry name" value="SUBGROUP IIII AMINOTRANSFERASE"/>
    <property type="match status" value="1"/>
</dbReference>
<keyword evidence="3 10" id="KW-0032">Aminotransferase</keyword>
<keyword evidence="6 9" id="KW-0663">Pyridoxal phosphate</keyword>
<keyword evidence="12" id="KW-1185">Reference proteome</keyword>
<dbReference type="SUPFAM" id="SSF56752">
    <property type="entry name" value="D-aminoacid aminotransferase-like PLP-dependent enzymes"/>
    <property type="match status" value="1"/>
</dbReference>
<dbReference type="InterPro" id="IPR036038">
    <property type="entry name" value="Aminotransferase-like"/>
</dbReference>
<protein>
    <recommendedName>
        <fullName evidence="10">Branched-chain-amino-acid aminotransferase</fullName>
        <ecNumber evidence="10">2.6.1.42</ecNumber>
    </recommendedName>
</protein>
<comment type="catalytic activity">
    <reaction evidence="10">
        <text>L-leucine + 2-oxoglutarate = 4-methyl-2-oxopentanoate + L-glutamate</text>
        <dbReference type="Rhea" id="RHEA:18321"/>
        <dbReference type="ChEBI" id="CHEBI:16810"/>
        <dbReference type="ChEBI" id="CHEBI:17865"/>
        <dbReference type="ChEBI" id="CHEBI:29985"/>
        <dbReference type="ChEBI" id="CHEBI:57427"/>
        <dbReference type="EC" id="2.6.1.42"/>
    </reaction>
</comment>
<evidence type="ECO:0000256" key="9">
    <source>
        <dbReference type="RuleBase" id="RU004516"/>
    </source>
</evidence>
<dbReference type="Pfam" id="PF01063">
    <property type="entry name" value="Aminotran_4"/>
    <property type="match status" value="1"/>
</dbReference>
<dbReference type="PIRSF" id="PIRSF006468">
    <property type="entry name" value="BCAT1"/>
    <property type="match status" value="1"/>
</dbReference>
<organism evidence="11 12">
    <name type="scientific">Blattamonas nauphoetae</name>
    <dbReference type="NCBI Taxonomy" id="2049346"/>
    <lineage>
        <taxon>Eukaryota</taxon>
        <taxon>Metamonada</taxon>
        <taxon>Preaxostyla</taxon>
        <taxon>Oxymonadida</taxon>
        <taxon>Blattamonas</taxon>
    </lineage>
</organism>
<dbReference type="PROSITE" id="PS00770">
    <property type="entry name" value="AA_TRANSFER_CLASS_4"/>
    <property type="match status" value="1"/>
</dbReference>
<dbReference type="EC" id="2.6.1.42" evidence="10"/>
<dbReference type="Gene3D" id="3.20.10.10">
    <property type="entry name" value="D-amino Acid Aminotransferase, subunit A, domain 2"/>
    <property type="match status" value="1"/>
</dbReference>
<dbReference type="NCBIfam" id="TIGR01123">
    <property type="entry name" value="ilvE_II"/>
    <property type="match status" value="1"/>
</dbReference>
<comment type="cofactor">
    <cofactor evidence="1 9">
        <name>pyridoxal 5'-phosphate</name>
        <dbReference type="ChEBI" id="CHEBI:597326"/>
    </cofactor>
</comment>
<comment type="catalytic activity">
    <reaction evidence="10">
        <text>L-isoleucine + 2-oxoglutarate = (S)-3-methyl-2-oxopentanoate + L-glutamate</text>
        <dbReference type="Rhea" id="RHEA:24801"/>
        <dbReference type="ChEBI" id="CHEBI:16810"/>
        <dbReference type="ChEBI" id="CHEBI:29985"/>
        <dbReference type="ChEBI" id="CHEBI:35146"/>
        <dbReference type="ChEBI" id="CHEBI:58045"/>
        <dbReference type="EC" id="2.6.1.42"/>
    </reaction>
</comment>
<dbReference type="InterPro" id="IPR005786">
    <property type="entry name" value="B_amino_transII"/>
</dbReference>
<proteinExistence type="inferred from homology"/>
<evidence type="ECO:0000256" key="7">
    <source>
        <dbReference type="ARBA" id="ARBA00023304"/>
    </source>
</evidence>